<dbReference type="OrthoDB" id="6382550at2759"/>
<proteinExistence type="predicted"/>
<dbReference type="Gene3D" id="1.25.40.10">
    <property type="entry name" value="Tetratricopeptide repeat domain"/>
    <property type="match status" value="1"/>
</dbReference>
<gene>
    <name evidence="2" type="ORF">DGAL_LOCUS16439</name>
</gene>
<sequence length="358" mass="40886">MDLSKHGYLNREDLESVVKKIEKNKTVSSSQGLYLIRCCGHFLPEELLEERNRLVNKIWALLLNLEVPLDITHYNSLLRIYLENEHSFNPLKFLSTAIERAIQPDRVTYQRLLIAYCQKGDLEGATKILNIMKHKELEIDYRVFNAIVMGHSMMGDWEGANNVISSMSNIGLSPDADTYKELLNGYAKFGVCFAISSSFEKWKKMNLSFSDEDLFAALYKAAVHGHSEAVDILLSQMKKKRNYNRFCVNVILQLITQRKEDEAFKILLSMTPNKTVDGKVAKSGRFFIRHIIKMDCSPDKIVEFCRKLVHSEKNSRAFLIALEAANIFEKTELVDPLLNEIKDSGRNNSLGSILASQP</sequence>
<dbReference type="PANTHER" id="PTHR46669:SF1">
    <property type="entry name" value="LEUCINE-RICH PPR MOTIF-CONTAINING PROTEIN, MITOCHONDRIAL"/>
    <property type="match status" value="1"/>
</dbReference>
<dbReference type="InterPro" id="IPR002885">
    <property type="entry name" value="PPR_rpt"/>
</dbReference>
<feature type="repeat" description="PPR" evidence="1">
    <location>
        <begin position="105"/>
        <end position="139"/>
    </location>
</feature>
<dbReference type="Proteomes" id="UP000789390">
    <property type="component" value="Unassembled WGS sequence"/>
</dbReference>
<protein>
    <recommendedName>
        <fullName evidence="4">Pentacotripeptide-repeat region of PRORP domain-containing protein</fullName>
    </recommendedName>
</protein>
<dbReference type="GO" id="GO:0005739">
    <property type="term" value="C:mitochondrion"/>
    <property type="evidence" value="ECO:0007669"/>
    <property type="project" value="TreeGrafter"/>
</dbReference>
<keyword evidence="3" id="KW-1185">Reference proteome</keyword>
<evidence type="ECO:0000313" key="3">
    <source>
        <dbReference type="Proteomes" id="UP000789390"/>
    </source>
</evidence>
<dbReference type="GO" id="GO:0003730">
    <property type="term" value="F:mRNA 3'-UTR binding"/>
    <property type="evidence" value="ECO:0007669"/>
    <property type="project" value="TreeGrafter"/>
</dbReference>
<organism evidence="2 3">
    <name type="scientific">Daphnia galeata</name>
    <dbReference type="NCBI Taxonomy" id="27404"/>
    <lineage>
        <taxon>Eukaryota</taxon>
        <taxon>Metazoa</taxon>
        <taxon>Ecdysozoa</taxon>
        <taxon>Arthropoda</taxon>
        <taxon>Crustacea</taxon>
        <taxon>Branchiopoda</taxon>
        <taxon>Diplostraca</taxon>
        <taxon>Cladocera</taxon>
        <taxon>Anomopoda</taxon>
        <taxon>Daphniidae</taxon>
        <taxon>Daphnia</taxon>
    </lineage>
</organism>
<dbReference type="AlphaFoldDB" id="A0A8J2WV04"/>
<evidence type="ECO:0008006" key="4">
    <source>
        <dbReference type="Google" id="ProtNLM"/>
    </source>
</evidence>
<reference evidence="2" key="1">
    <citation type="submission" date="2021-11" db="EMBL/GenBank/DDBJ databases">
        <authorList>
            <person name="Schell T."/>
        </authorList>
    </citation>
    <scope>NUCLEOTIDE SEQUENCE</scope>
    <source>
        <strain evidence="2">M5</strain>
    </source>
</reference>
<dbReference type="InterPro" id="IPR011990">
    <property type="entry name" value="TPR-like_helical_dom_sf"/>
</dbReference>
<evidence type="ECO:0000313" key="2">
    <source>
        <dbReference type="EMBL" id="CAH0112670.1"/>
    </source>
</evidence>
<dbReference type="PANTHER" id="PTHR46669">
    <property type="entry name" value="LEUCINE-RICH PPR MOTIF-CONTAINING PROTEIN, MITOCHONDRIAL"/>
    <property type="match status" value="1"/>
</dbReference>
<name>A0A8J2WV04_9CRUS</name>
<dbReference type="GO" id="GO:0070129">
    <property type="term" value="P:regulation of mitochondrial translation"/>
    <property type="evidence" value="ECO:0007669"/>
    <property type="project" value="TreeGrafter"/>
</dbReference>
<dbReference type="PROSITE" id="PS51375">
    <property type="entry name" value="PPR"/>
    <property type="match status" value="2"/>
</dbReference>
<comment type="caution">
    <text evidence="2">The sequence shown here is derived from an EMBL/GenBank/DDBJ whole genome shotgun (WGS) entry which is preliminary data.</text>
</comment>
<feature type="repeat" description="PPR" evidence="1">
    <location>
        <begin position="140"/>
        <end position="174"/>
    </location>
</feature>
<accession>A0A8J2WV04</accession>
<dbReference type="InterPro" id="IPR033490">
    <property type="entry name" value="LRP130"/>
</dbReference>
<dbReference type="GO" id="GO:0005634">
    <property type="term" value="C:nucleus"/>
    <property type="evidence" value="ECO:0007669"/>
    <property type="project" value="TreeGrafter"/>
</dbReference>
<evidence type="ECO:0000256" key="1">
    <source>
        <dbReference type="PROSITE-ProRule" id="PRU00708"/>
    </source>
</evidence>
<dbReference type="Pfam" id="PF13812">
    <property type="entry name" value="PPR_3"/>
    <property type="match status" value="1"/>
</dbReference>
<dbReference type="EMBL" id="CAKKLH010000329">
    <property type="protein sequence ID" value="CAH0112670.1"/>
    <property type="molecule type" value="Genomic_DNA"/>
</dbReference>